<reference evidence="3 4" key="1">
    <citation type="journal article" date="2019" name="Int. J. Syst. Evol. Microbiol.">
        <title>The Global Catalogue of Microorganisms (GCM) 10K type strain sequencing project: providing services to taxonomists for standard genome sequencing and annotation.</title>
        <authorList>
            <consortium name="The Broad Institute Genomics Platform"/>
            <consortium name="The Broad Institute Genome Sequencing Center for Infectious Disease"/>
            <person name="Wu L."/>
            <person name="Ma J."/>
        </authorList>
    </citation>
    <scope>NUCLEOTIDE SEQUENCE [LARGE SCALE GENOMIC DNA]</scope>
    <source>
        <strain evidence="3 4">JCM 14162</strain>
    </source>
</reference>
<dbReference type="InterPro" id="IPR029058">
    <property type="entry name" value="AB_hydrolase_fold"/>
</dbReference>
<dbReference type="RefSeq" id="WP_229953575.1">
    <property type="nucleotide sequence ID" value="NZ_BAAAEM010000003.1"/>
</dbReference>
<sequence>MMIILYIFAAFLLTIIAAYFFLPKALFDLMTGMLRMRGGMRQKSVKVGDNVWPYLEGGRGNDAPVVLLHGFGGDKDNWSLYAPHITKHHRLIAPDLPGFGENDRSLDRDYDILSQVHRLNAFLDAMNITKCHIGGNSMGGFIALQFAMEYPDKVSSLTLFNNAGVMGEDKSELAIAAEKGENSLALSSVSDVDRLMAFVSHKPKPMPKNFKKLFFAEANAHKDLLDKIFWQIAGAGINHPLNDRLGEVMAPSLIIWGRHDRLIDVSCVPVLDEGIKNSEAVIFEETGHIPMIERPKETAAVHRAFLAKH</sequence>
<keyword evidence="3" id="KW-0378">Hydrolase</keyword>
<dbReference type="SUPFAM" id="SSF53474">
    <property type="entry name" value="alpha/beta-Hydrolases"/>
    <property type="match status" value="1"/>
</dbReference>
<gene>
    <name evidence="3" type="ORF">GCM10009096_23670</name>
</gene>
<evidence type="ECO:0000256" key="1">
    <source>
        <dbReference type="SAM" id="Phobius"/>
    </source>
</evidence>
<dbReference type="PANTHER" id="PTHR43798:SF5">
    <property type="entry name" value="MONOACYLGLYCEROL LIPASE ABHD6"/>
    <property type="match status" value="1"/>
</dbReference>
<dbReference type="PANTHER" id="PTHR43798">
    <property type="entry name" value="MONOACYLGLYCEROL LIPASE"/>
    <property type="match status" value="1"/>
</dbReference>
<dbReference type="GO" id="GO:0016787">
    <property type="term" value="F:hydrolase activity"/>
    <property type="evidence" value="ECO:0007669"/>
    <property type="project" value="UniProtKB-KW"/>
</dbReference>
<dbReference type="InterPro" id="IPR050266">
    <property type="entry name" value="AB_hydrolase_sf"/>
</dbReference>
<dbReference type="EMBL" id="BAAAEM010000003">
    <property type="protein sequence ID" value="GAA0480833.1"/>
    <property type="molecule type" value="Genomic_DNA"/>
</dbReference>
<comment type="caution">
    <text evidence="3">The sequence shown here is derived from an EMBL/GenBank/DDBJ whole genome shotgun (WGS) entry which is preliminary data.</text>
</comment>
<feature type="transmembrane region" description="Helical" evidence="1">
    <location>
        <begin position="6"/>
        <end position="27"/>
    </location>
</feature>
<evidence type="ECO:0000313" key="4">
    <source>
        <dbReference type="Proteomes" id="UP001500713"/>
    </source>
</evidence>
<proteinExistence type="predicted"/>
<dbReference type="Pfam" id="PF00561">
    <property type="entry name" value="Abhydrolase_1"/>
    <property type="match status" value="1"/>
</dbReference>
<dbReference type="Gene3D" id="3.40.50.1820">
    <property type="entry name" value="alpha/beta hydrolase"/>
    <property type="match status" value="1"/>
</dbReference>
<feature type="domain" description="AB hydrolase-1" evidence="2">
    <location>
        <begin position="64"/>
        <end position="295"/>
    </location>
</feature>
<accession>A0ABN1ANV4</accession>
<protein>
    <submittedName>
        <fullName evidence="3">Alpha/beta fold hydrolase</fullName>
    </submittedName>
</protein>
<keyword evidence="4" id="KW-1185">Reference proteome</keyword>
<dbReference type="InterPro" id="IPR000073">
    <property type="entry name" value="AB_hydrolase_1"/>
</dbReference>
<keyword evidence="1" id="KW-0472">Membrane</keyword>
<dbReference type="Proteomes" id="UP001500713">
    <property type="component" value="Unassembled WGS sequence"/>
</dbReference>
<organism evidence="3 4">
    <name type="scientific">Parasphingorhabdus litoris</name>
    <dbReference type="NCBI Taxonomy" id="394733"/>
    <lineage>
        <taxon>Bacteria</taxon>
        <taxon>Pseudomonadati</taxon>
        <taxon>Pseudomonadota</taxon>
        <taxon>Alphaproteobacteria</taxon>
        <taxon>Sphingomonadales</taxon>
        <taxon>Sphingomonadaceae</taxon>
        <taxon>Parasphingorhabdus</taxon>
    </lineage>
</organism>
<evidence type="ECO:0000259" key="2">
    <source>
        <dbReference type="Pfam" id="PF00561"/>
    </source>
</evidence>
<evidence type="ECO:0000313" key="3">
    <source>
        <dbReference type="EMBL" id="GAA0480833.1"/>
    </source>
</evidence>
<keyword evidence="1" id="KW-1133">Transmembrane helix</keyword>
<dbReference type="PRINTS" id="PR00111">
    <property type="entry name" value="ABHYDROLASE"/>
</dbReference>
<keyword evidence="1" id="KW-0812">Transmembrane</keyword>
<name>A0ABN1ANV4_9SPHN</name>